<evidence type="ECO:0000313" key="3">
    <source>
        <dbReference type="Proteomes" id="UP001141552"/>
    </source>
</evidence>
<dbReference type="Proteomes" id="UP001141552">
    <property type="component" value="Unassembled WGS sequence"/>
</dbReference>
<sequence>MPQRPNFPRDVRKGWGDLERMKRRENERKAEKADKKARKERERRDRGGGGGGPPGGGGGGGGGGGKSGGLCRKARGWIIFILLVLAGNLIRAWCAVQQQSRRDDLEPHLMEDAFLCVFLERGFANKVLRQFGFRETSSKKLRSDEENAKAISLFPDVVRLSDAIEDEARRLEILVRGIFAGNIFDLDSAQVVLAANDLPSINDVTYSELINIIAKVIDLTRVPQEPAYSANDADLVILEGMVGKKVYQVGLQQILLEEET</sequence>
<evidence type="ECO:0000313" key="2">
    <source>
        <dbReference type="EMBL" id="KAJ4844491.1"/>
    </source>
</evidence>
<organism evidence="2 3">
    <name type="scientific">Turnera subulata</name>
    <dbReference type="NCBI Taxonomy" id="218843"/>
    <lineage>
        <taxon>Eukaryota</taxon>
        <taxon>Viridiplantae</taxon>
        <taxon>Streptophyta</taxon>
        <taxon>Embryophyta</taxon>
        <taxon>Tracheophyta</taxon>
        <taxon>Spermatophyta</taxon>
        <taxon>Magnoliopsida</taxon>
        <taxon>eudicotyledons</taxon>
        <taxon>Gunneridae</taxon>
        <taxon>Pentapetalae</taxon>
        <taxon>rosids</taxon>
        <taxon>fabids</taxon>
        <taxon>Malpighiales</taxon>
        <taxon>Passifloraceae</taxon>
        <taxon>Turnera</taxon>
    </lineage>
</organism>
<accession>A0A9Q0G9R4</accession>
<gene>
    <name evidence="2" type="ORF">Tsubulata_006328</name>
</gene>
<keyword evidence="3" id="KW-1185">Reference proteome</keyword>
<reference evidence="2" key="2">
    <citation type="journal article" date="2023" name="Plants (Basel)">
        <title>Annotation of the Turnera subulata (Passifloraceae) Draft Genome Reveals the S-Locus Evolved after the Divergence of Turneroideae from Passifloroideae in a Stepwise Manner.</title>
        <authorList>
            <person name="Henning P.M."/>
            <person name="Roalson E.H."/>
            <person name="Mir W."/>
            <person name="McCubbin A.G."/>
            <person name="Shore J.S."/>
        </authorList>
    </citation>
    <scope>NUCLEOTIDE SEQUENCE</scope>
    <source>
        <strain evidence="2">F60SS</strain>
    </source>
</reference>
<feature type="compositionally biased region" description="Basic and acidic residues" evidence="1">
    <location>
        <begin position="7"/>
        <end position="47"/>
    </location>
</feature>
<name>A0A9Q0G9R4_9ROSI</name>
<feature type="compositionally biased region" description="Gly residues" evidence="1">
    <location>
        <begin position="48"/>
        <end position="66"/>
    </location>
</feature>
<dbReference type="EMBL" id="JAKUCV010001933">
    <property type="protein sequence ID" value="KAJ4844491.1"/>
    <property type="molecule type" value="Genomic_DNA"/>
</dbReference>
<comment type="caution">
    <text evidence="2">The sequence shown here is derived from an EMBL/GenBank/DDBJ whole genome shotgun (WGS) entry which is preliminary data.</text>
</comment>
<reference evidence="2" key="1">
    <citation type="submission" date="2022-02" db="EMBL/GenBank/DDBJ databases">
        <authorList>
            <person name="Henning P.M."/>
            <person name="McCubbin A.G."/>
            <person name="Shore J.S."/>
        </authorList>
    </citation>
    <scope>NUCLEOTIDE SEQUENCE</scope>
    <source>
        <strain evidence="2">F60SS</strain>
        <tissue evidence="2">Leaves</tissue>
    </source>
</reference>
<proteinExistence type="predicted"/>
<dbReference type="InterPro" id="IPR036075">
    <property type="entry name" value="ARMT-1-like_metal-bd_sf"/>
</dbReference>
<feature type="region of interest" description="Disordered" evidence="1">
    <location>
        <begin position="1"/>
        <end position="66"/>
    </location>
</feature>
<dbReference type="SUPFAM" id="SSF111321">
    <property type="entry name" value="AF1104-like"/>
    <property type="match status" value="1"/>
</dbReference>
<protein>
    <submittedName>
        <fullName evidence="2">Uncharacterized protein</fullName>
    </submittedName>
</protein>
<dbReference type="AlphaFoldDB" id="A0A9Q0G9R4"/>
<dbReference type="Gene3D" id="3.40.50.10880">
    <property type="entry name" value="Uncharacterised protein PF01937, DUF89, domain 3"/>
    <property type="match status" value="1"/>
</dbReference>
<evidence type="ECO:0000256" key="1">
    <source>
        <dbReference type="SAM" id="MobiDB-lite"/>
    </source>
</evidence>
<dbReference type="OrthoDB" id="498611at2759"/>